<feature type="transmembrane region" description="Helical" evidence="9">
    <location>
        <begin position="34"/>
        <end position="52"/>
    </location>
</feature>
<evidence type="ECO:0000256" key="7">
    <source>
        <dbReference type="ARBA" id="ARBA00023136"/>
    </source>
</evidence>
<dbReference type="InterPro" id="IPR050586">
    <property type="entry name" value="CPA3_Na-H_Antiporter_D"/>
</dbReference>
<keyword evidence="4" id="KW-1003">Cell membrane</keyword>
<dbReference type="GO" id="GO:0015297">
    <property type="term" value="F:antiporter activity"/>
    <property type="evidence" value="ECO:0007669"/>
    <property type="project" value="UniProtKB-KW"/>
</dbReference>
<feature type="transmembrane region" description="Helical" evidence="9">
    <location>
        <begin position="368"/>
        <end position="386"/>
    </location>
</feature>
<name>A0A0C2RPI6_9BACL</name>
<dbReference type="Pfam" id="PF00361">
    <property type="entry name" value="Proton_antipo_M"/>
    <property type="match status" value="1"/>
</dbReference>
<keyword evidence="3" id="KW-0813">Transport</keyword>
<evidence type="ECO:0000313" key="12">
    <source>
        <dbReference type="Proteomes" id="UP000031972"/>
    </source>
</evidence>
<organism evidence="11 12">
    <name type="scientific">Jeotgalibacillus campisalis</name>
    <dbReference type="NCBI Taxonomy" id="220754"/>
    <lineage>
        <taxon>Bacteria</taxon>
        <taxon>Bacillati</taxon>
        <taxon>Bacillota</taxon>
        <taxon>Bacilli</taxon>
        <taxon>Bacillales</taxon>
        <taxon>Caryophanaceae</taxon>
        <taxon>Jeotgalibacillus</taxon>
    </lineage>
</organism>
<evidence type="ECO:0000256" key="3">
    <source>
        <dbReference type="ARBA" id="ARBA00022449"/>
    </source>
</evidence>
<feature type="transmembrane region" description="Helical" evidence="9">
    <location>
        <begin position="448"/>
        <end position="465"/>
    </location>
</feature>
<feature type="transmembrane region" description="Helical" evidence="9">
    <location>
        <begin position="6"/>
        <end position="22"/>
    </location>
</feature>
<comment type="subcellular location">
    <subcellularLocation>
        <location evidence="1">Cell membrane</location>
        <topology evidence="1">Multi-pass membrane protein</topology>
    </subcellularLocation>
    <subcellularLocation>
        <location evidence="8">Membrane</location>
        <topology evidence="8">Multi-pass membrane protein</topology>
    </subcellularLocation>
</comment>
<dbReference type="InterPro" id="IPR001750">
    <property type="entry name" value="ND/Mrp_TM"/>
</dbReference>
<feature type="transmembrane region" description="Helical" evidence="9">
    <location>
        <begin position="240"/>
        <end position="257"/>
    </location>
</feature>
<keyword evidence="3" id="KW-0050">Antiport</keyword>
<comment type="caution">
    <text evidence="11">The sequence shown here is derived from an EMBL/GenBank/DDBJ whole genome shotgun (WGS) entry which is preliminary data.</text>
</comment>
<accession>A0A0C2RPI6</accession>
<dbReference type="EMBL" id="JXRR01000021">
    <property type="protein sequence ID" value="KIL43659.1"/>
    <property type="molecule type" value="Genomic_DNA"/>
</dbReference>
<feature type="transmembrane region" description="Helical" evidence="9">
    <location>
        <begin position="204"/>
        <end position="228"/>
    </location>
</feature>
<evidence type="ECO:0000259" key="10">
    <source>
        <dbReference type="Pfam" id="PF00361"/>
    </source>
</evidence>
<evidence type="ECO:0000313" key="11">
    <source>
        <dbReference type="EMBL" id="KIL43659.1"/>
    </source>
</evidence>
<dbReference type="AlphaFoldDB" id="A0A0C2RPI6"/>
<reference evidence="11 12" key="1">
    <citation type="submission" date="2015-01" db="EMBL/GenBank/DDBJ databases">
        <title>Jeotgalibacillus campisalis genome sequencing.</title>
        <authorList>
            <person name="Goh K.M."/>
            <person name="Chan K.-G."/>
            <person name="Yaakop A.S."/>
            <person name="Ee R."/>
            <person name="Gan H.M."/>
            <person name="Chan C.S."/>
        </authorList>
    </citation>
    <scope>NUCLEOTIDE SEQUENCE [LARGE SCALE GENOMIC DNA]</scope>
    <source>
        <strain evidence="11 12">SF-57</strain>
    </source>
</reference>
<keyword evidence="7 9" id="KW-0472">Membrane</keyword>
<dbReference type="Proteomes" id="UP000031972">
    <property type="component" value="Unassembled WGS sequence"/>
</dbReference>
<evidence type="ECO:0000256" key="9">
    <source>
        <dbReference type="SAM" id="Phobius"/>
    </source>
</evidence>
<dbReference type="OrthoDB" id="9811718at2"/>
<feature type="transmembrane region" description="Helical" evidence="9">
    <location>
        <begin position="162"/>
        <end position="184"/>
    </location>
</feature>
<evidence type="ECO:0000256" key="4">
    <source>
        <dbReference type="ARBA" id="ARBA00022475"/>
    </source>
</evidence>
<dbReference type="InterPro" id="IPR003918">
    <property type="entry name" value="NADH_UbQ_OxRdtase"/>
</dbReference>
<proteinExistence type="inferred from homology"/>
<dbReference type="NCBIfam" id="NF005818">
    <property type="entry name" value="PRK07691.1"/>
    <property type="match status" value="1"/>
</dbReference>
<feature type="transmembrane region" description="Helical" evidence="9">
    <location>
        <begin position="300"/>
        <end position="318"/>
    </location>
</feature>
<evidence type="ECO:0000256" key="2">
    <source>
        <dbReference type="ARBA" id="ARBA00005346"/>
    </source>
</evidence>
<protein>
    <submittedName>
        <fullName evidence="11">Cation:proton antiporter</fullName>
    </submittedName>
</protein>
<dbReference type="GO" id="GO:0008137">
    <property type="term" value="F:NADH dehydrogenase (ubiquinone) activity"/>
    <property type="evidence" value="ECO:0007669"/>
    <property type="project" value="InterPro"/>
</dbReference>
<feature type="transmembrane region" description="Helical" evidence="9">
    <location>
        <begin position="338"/>
        <end position="356"/>
    </location>
</feature>
<evidence type="ECO:0000256" key="8">
    <source>
        <dbReference type="RuleBase" id="RU000320"/>
    </source>
</evidence>
<evidence type="ECO:0000256" key="1">
    <source>
        <dbReference type="ARBA" id="ARBA00004651"/>
    </source>
</evidence>
<feature type="transmembrane region" description="Helical" evidence="9">
    <location>
        <begin position="269"/>
        <end position="293"/>
    </location>
</feature>
<sequence length="493" mass="53546">MINLPLLPILIPLLAGVILMFFPKRIKAQRTISIISTVATIAAAVVLIAEIRQNGIQTLNLGSWPAPFGIPLVSDMLSALLVLTTGIVTLAVIWYSIYYLEDEYERYFYYIAVQFLMVGLNGAFTTGDIFNMFVFFEVFLISSYLLIVLGGKKAQLRESVKYVLINVISSALFVSAVAYLYGVVGTLNMADISVKIAELNDPGIITVIAIFFLLVFGLKGAIFPLYFWLPGSYHAPPIPVLALFGALLTKVGVYAIMRTYTLFFYHDTGYTHMILGVLALLSIVIGSIGALAYRDVKMIIIYNIIIAVGVILYGVAVMTPDGLEGAVFYLLHDMIIKTALFLLVGIMMAIAGSSHLKSMGGMIKDYPLIGWTYFVATLSLAGIPPLSGFIGKLLIVRGGFGAGEMIGPLIILGSSLIVLYSAMKIFTNGFWGTPKEYTGAKAHLASRLWIPAAVLMVIAISYGVGAEAVRPFITQAVEPLIDPAIYIEAVLKE</sequence>
<dbReference type="GO" id="GO:0042773">
    <property type="term" value="P:ATP synthesis coupled electron transport"/>
    <property type="evidence" value="ECO:0007669"/>
    <property type="project" value="InterPro"/>
</dbReference>
<keyword evidence="12" id="KW-1185">Reference proteome</keyword>
<dbReference type="GO" id="GO:0005886">
    <property type="term" value="C:plasma membrane"/>
    <property type="evidence" value="ECO:0007669"/>
    <property type="project" value="UniProtKB-SubCell"/>
</dbReference>
<dbReference type="PRINTS" id="PR01437">
    <property type="entry name" value="NUOXDRDTASE4"/>
</dbReference>
<dbReference type="RefSeq" id="WP_041060690.1">
    <property type="nucleotide sequence ID" value="NZ_JXRR01000021.1"/>
</dbReference>
<feature type="transmembrane region" description="Helical" evidence="9">
    <location>
        <begin position="406"/>
        <end position="427"/>
    </location>
</feature>
<feature type="transmembrane region" description="Helical" evidence="9">
    <location>
        <begin position="107"/>
        <end position="124"/>
    </location>
</feature>
<feature type="domain" description="NADH:quinone oxidoreductase/Mrp antiporter transmembrane" evidence="10">
    <location>
        <begin position="127"/>
        <end position="416"/>
    </location>
</feature>
<dbReference type="PANTHER" id="PTHR42703:SF1">
    <property type="entry name" value="NA(+)_H(+) ANTIPORTER SUBUNIT D1"/>
    <property type="match status" value="1"/>
</dbReference>
<dbReference type="PANTHER" id="PTHR42703">
    <property type="entry name" value="NADH DEHYDROGENASE"/>
    <property type="match status" value="1"/>
</dbReference>
<gene>
    <name evidence="11" type="ORF">KR50_31790</name>
</gene>
<feature type="transmembrane region" description="Helical" evidence="9">
    <location>
        <begin position="130"/>
        <end position="150"/>
    </location>
</feature>
<keyword evidence="6 9" id="KW-1133">Transmembrane helix</keyword>
<dbReference type="PATRIC" id="fig|220754.4.peg.3193"/>
<evidence type="ECO:0000256" key="6">
    <source>
        <dbReference type="ARBA" id="ARBA00022989"/>
    </source>
</evidence>
<comment type="similarity">
    <text evidence="2">Belongs to the CPA3 antiporters (TC 2.A.63) subunit D family.</text>
</comment>
<evidence type="ECO:0000256" key="5">
    <source>
        <dbReference type="ARBA" id="ARBA00022692"/>
    </source>
</evidence>
<feature type="transmembrane region" description="Helical" evidence="9">
    <location>
        <begin position="72"/>
        <end position="95"/>
    </location>
</feature>
<keyword evidence="5 8" id="KW-0812">Transmembrane</keyword>